<dbReference type="NCBIfam" id="TIGR00231">
    <property type="entry name" value="small_GTP"/>
    <property type="match status" value="1"/>
</dbReference>
<keyword evidence="4" id="KW-0653">Protein transport</keyword>
<dbReference type="InterPro" id="IPR027417">
    <property type="entry name" value="P-loop_NTPase"/>
</dbReference>
<organism evidence="9 10">
    <name type="scientific">Acaromyces ingoldii</name>
    <dbReference type="NCBI Taxonomy" id="215250"/>
    <lineage>
        <taxon>Eukaryota</taxon>
        <taxon>Fungi</taxon>
        <taxon>Dikarya</taxon>
        <taxon>Basidiomycota</taxon>
        <taxon>Ustilaginomycotina</taxon>
        <taxon>Exobasidiomycetes</taxon>
        <taxon>Exobasidiales</taxon>
        <taxon>Cryptobasidiaceae</taxon>
        <taxon>Acaromyces</taxon>
    </lineage>
</organism>
<evidence type="ECO:0000256" key="4">
    <source>
        <dbReference type="ARBA" id="ARBA00022927"/>
    </source>
</evidence>
<evidence type="ECO:0000256" key="7">
    <source>
        <dbReference type="ARBA" id="ARBA00023289"/>
    </source>
</evidence>
<dbReference type="PANTHER" id="PTHR47977">
    <property type="entry name" value="RAS-RELATED PROTEIN RAB"/>
    <property type="match status" value="1"/>
</dbReference>
<accession>A0A316YPF3</accession>
<dbReference type="SMART" id="SM00176">
    <property type="entry name" value="RAN"/>
    <property type="match status" value="1"/>
</dbReference>
<dbReference type="Pfam" id="PF00071">
    <property type="entry name" value="Ras"/>
    <property type="match status" value="1"/>
</dbReference>
<evidence type="ECO:0000313" key="10">
    <source>
        <dbReference type="Proteomes" id="UP000245768"/>
    </source>
</evidence>
<keyword evidence="3" id="KW-0547">Nucleotide-binding</keyword>
<keyword evidence="10" id="KW-1185">Reference proteome</keyword>
<dbReference type="InParanoid" id="A0A316YPF3"/>
<dbReference type="SMART" id="SM00175">
    <property type="entry name" value="RAB"/>
    <property type="match status" value="1"/>
</dbReference>
<dbReference type="SUPFAM" id="SSF52540">
    <property type="entry name" value="P-loop containing nucleoside triphosphate hydrolases"/>
    <property type="match status" value="1"/>
</dbReference>
<dbReference type="PRINTS" id="PR00449">
    <property type="entry name" value="RASTRNSFRMNG"/>
</dbReference>
<evidence type="ECO:0000256" key="1">
    <source>
        <dbReference type="ARBA" id="ARBA00006270"/>
    </source>
</evidence>
<dbReference type="PROSITE" id="PS51420">
    <property type="entry name" value="RHO"/>
    <property type="match status" value="1"/>
</dbReference>
<reference evidence="9 10" key="1">
    <citation type="journal article" date="2018" name="Mol. Biol. Evol.">
        <title>Broad Genomic Sampling Reveals a Smut Pathogenic Ancestry of the Fungal Clade Ustilaginomycotina.</title>
        <authorList>
            <person name="Kijpornyongpan T."/>
            <person name="Mondo S.J."/>
            <person name="Barry K."/>
            <person name="Sandor L."/>
            <person name="Lee J."/>
            <person name="Lipzen A."/>
            <person name="Pangilinan J."/>
            <person name="LaButti K."/>
            <person name="Hainaut M."/>
            <person name="Henrissat B."/>
            <person name="Grigoriev I.V."/>
            <person name="Spatafora J.W."/>
            <person name="Aime M.C."/>
        </authorList>
    </citation>
    <scope>NUCLEOTIDE SEQUENCE [LARGE SCALE GENOMIC DNA]</scope>
    <source>
        <strain evidence="9 10">MCA 4198</strain>
    </source>
</reference>
<evidence type="ECO:0000313" key="9">
    <source>
        <dbReference type="EMBL" id="PWN90538.1"/>
    </source>
</evidence>
<dbReference type="Gene3D" id="3.40.50.300">
    <property type="entry name" value="P-loop containing nucleotide triphosphate hydrolases"/>
    <property type="match status" value="1"/>
</dbReference>
<dbReference type="AlphaFoldDB" id="A0A316YPF3"/>
<sequence length="214" mass="23883">MTTPTTAEFGHPLRKFKLVFLGEQSVGKTSLITRFMYDTFDNTYQATIGIDFLSKTMYLEDRTVRLQLWDTAGQERFRSLIPSYIRDSSVAVVVYDITNRASFQNTSKWVDDVRAERGSDVIIVLVGNKTDLNDKRQVTTEEAEKRAQDFNVMFIETSAKAGHNVKTLFKKIAQALPGMDKDGGAEGQGGQNKNIDVSAAPQQTTMEDGSSCKC</sequence>
<dbReference type="GO" id="GO:0003924">
    <property type="term" value="F:GTPase activity"/>
    <property type="evidence" value="ECO:0007669"/>
    <property type="project" value="InterPro"/>
</dbReference>
<dbReference type="SMART" id="SM00174">
    <property type="entry name" value="RHO"/>
    <property type="match status" value="1"/>
</dbReference>
<keyword evidence="2" id="KW-0813">Transport</keyword>
<dbReference type="GO" id="GO:0005525">
    <property type="term" value="F:GTP binding"/>
    <property type="evidence" value="ECO:0007669"/>
    <property type="project" value="UniProtKB-KW"/>
</dbReference>
<dbReference type="FunCoup" id="A0A316YPF3">
    <property type="interactions" value="254"/>
</dbReference>
<feature type="region of interest" description="Disordered" evidence="8">
    <location>
        <begin position="179"/>
        <end position="214"/>
    </location>
</feature>
<dbReference type="STRING" id="215250.A0A316YPF3"/>
<dbReference type="RefSeq" id="XP_025377736.1">
    <property type="nucleotide sequence ID" value="XM_025521735.1"/>
</dbReference>
<dbReference type="PROSITE" id="PS51421">
    <property type="entry name" value="RAS"/>
    <property type="match status" value="1"/>
</dbReference>
<dbReference type="InterPro" id="IPR001806">
    <property type="entry name" value="Small_GTPase"/>
</dbReference>
<evidence type="ECO:0000256" key="2">
    <source>
        <dbReference type="ARBA" id="ARBA00022448"/>
    </source>
</evidence>
<dbReference type="GeneID" id="37043651"/>
<evidence type="ECO:0000256" key="5">
    <source>
        <dbReference type="ARBA" id="ARBA00023134"/>
    </source>
</evidence>
<evidence type="ECO:0000256" key="8">
    <source>
        <dbReference type="SAM" id="MobiDB-lite"/>
    </source>
</evidence>
<dbReference type="InterPro" id="IPR005225">
    <property type="entry name" value="Small_GTP-bd"/>
</dbReference>
<dbReference type="FunFam" id="3.40.50.300:FF:000229">
    <property type="entry name" value="Probable Ras-related protein Rab-6A"/>
    <property type="match status" value="1"/>
</dbReference>
<dbReference type="SMART" id="SM00173">
    <property type="entry name" value="RAS"/>
    <property type="match status" value="1"/>
</dbReference>
<dbReference type="InterPro" id="IPR050227">
    <property type="entry name" value="Rab"/>
</dbReference>
<keyword evidence="5" id="KW-0342">GTP-binding</keyword>
<evidence type="ECO:0000256" key="3">
    <source>
        <dbReference type="ARBA" id="ARBA00022741"/>
    </source>
</evidence>
<protein>
    <submittedName>
        <fullName evidence="9">Putative YPT6-GTP-binding protein of the rab family</fullName>
    </submittedName>
</protein>
<evidence type="ECO:0000256" key="6">
    <source>
        <dbReference type="ARBA" id="ARBA00023288"/>
    </source>
</evidence>
<dbReference type="EMBL" id="KZ819636">
    <property type="protein sequence ID" value="PWN90538.1"/>
    <property type="molecule type" value="Genomic_DNA"/>
</dbReference>
<gene>
    <name evidence="9" type="ORF">FA10DRAFT_266992</name>
</gene>
<feature type="compositionally biased region" description="Polar residues" evidence="8">
    <location>
        <begin position="191"/>
        <end position="208"/>
    </location>
</feature>
<keyword evidence="7" id="KW-0636">Prenylation</keyword>
<name>A0A316YPF3_9BASI</name>
<proteinExistence type="inferred from homology"/>
<dbReference type="OrthoDB" id="9989112at2759"/>
<dbReference type="PROSITE" id="PS51419">
    <property type="entry name" value="RAB"/>
    <property type="match status" value="1"/>
</dbReference>
<keyword evidence="6" id="KW-0449">Lipoprotein</keyword>
<dbReference type="GO" id="GO:0015031">
    <property type="term" value="P:protein transport"/>
    <property type="evidence" value="ECO:0007669"/>
    <property type="project" value="UniProtKB-KW"/>
</dbReference>
<dbReference type="Proteomes" id="UP000245768">
    <property type="component" value="Unassembled WGS sequence"/>
</dbReference>
<dbReference type="CDD" id="cd01861">
    <property type="entry name" value="Rab6"/>
    <property type="match status" value="1"/>
</dbReference>
<comment type="similarity">
    <text evidence="1">Belongs to the small GTPase superfamily. Rab family.</text>
</comment>